<feature type="compositionally biased region" description="Low complexity" evidence="1">
    <location>
        <begin position="97"/>
        <end position="107"/>
    </location>
</feature>
<feature type="compositionally biased region" description="Low complexity" evidence="1">
    <location>
        <begin position="145"/>
        <end position="174"/>
    </location>
</feature>
<protein>
    <submittedName>
        <fullName evidence="2">Uncharacterized protein</fullName>
    </submittedName>
</protein>
<evidence type="ECO:0000313" key="2">
    <source>
        <dbReference type="EMBL" id="KAK3248270.1"/>
    </source>
</evidence>
<name>A0AAE0C666_9CHLO</name>
<organism evidence="2 3">
    <name type="scientific">Cymbomonas tetramitiformis</name>
    <dbReference type="NCBI Taxonomy" id="36881"/>
    <lineage>
        <taxon>Eukaryota</taxon>
        <taxon>Viridiplantae</taxon>
        <taxon>Chlorophyta</taxon>
        <taxon>Pyramimonadophyceae</taxon>
        <taxon>Pyramimonadales</taxon>
        <taxon>Pyramimonadaceae</taxon>
        <taxon>Cymbomonas</taxon>
    </lineage>
</organism>
<accession>A0AAE0C666</accession>
<sequence length="552" mass="59211">MARTDSAANVFPPVPPQRAHLHKLHDSSINCLRFPTKTDAGSEYTCSLDKQRNLEASSKLGHSSEAPVKRAFALRPGDENCGDNCEVATSSGWFGVEQPSGQSQPQSRGREERGAPRAGREEGKRGRKMYSSRSRGDKCALQTQSVHSRASSHSISSLSRARRISTSSTCSNSSEAAEVSGGAHSKESQKVVVSGRSFRRSRSEFAAPQEPPRLPSCFHSAEGLTARCAKTRNVSSRGSASPKESAALPTSESSRLRGGREAESAGGEWLLGLLDGNWDAAECGHLDGWGNSADPGGGWGFAMDTEGCAQPAGEVAAGGKAEEVACRNLGYLEKDFDGFDDTWTPEWSGDSTVIAKRPAARAASASLSFVSCQRQTQHIGDGRQADHEASSLTFIPKVQMDRAEQDAQRDIDGFSRLQIVSARMRSAGCALKNGVVRFCHLALAACMQWSPLLIPLPLSPLLIASRPCLSSNPFSPKCSERKMQSNLPFAFFRWACAPWVGHKLRGLYLGSVIGAQGRDYLYCLLDSNTDLVCLCALLEGQGLVPSTVCAIP</sequence>
<dbReference type="Proteomes" id="UP001190700">
    <property type="component" value="Unassembled WGS sequence"/>
</dbReference>
<evidence type="ECO:0000313" key="3">
    <source>
        <dbReference type="Proteomes" id="UP001190700"/>
    </source>
</evidence>
<dbReference type="EMBL" id="LGRX02028265">
    <property type="protein sequence ID" value="KAK3248270.1"/>
    <property type="molecule type" value="Genomic_DNA"/>
</dbReference>
<feature type="compositionally biased region" description="Basic and acidic residues" evidence="1">
    <location>
        <begin position="108"/>
        <end position="124"/>
    </location>
</feature>
<feature type="region of interest" description="Disordered" evidence="1">
    <location>
        <begin position="231"/>
        <end position="261"/>
    </location>
</feature>
<gene>
    <name evidence="2" type="ORF">CYMTET_42260</name>
</gene>
<evidence type="ECO:0000256" key="1">
    <source>
        <dbReference type="SAM" id="MobiDB-lite"/>
    </source>
</evidence>
<dbReference type="AlphaFoldDB" id="A0AAE0C666"/>
<proteinExistence type="predicted"/>
<feature type="region of interest" description="Disordered" evidence="1">
    <location>
        <begin position="92"/>
        <end position="218"/>
    </location>
</feature>
<reference evidence="2 3" key="1">
    <citation type="journal article" date="2015" name="Genome Biol. Evol.">
        <title>Comparative Genomics of a Bacterivorous Green Alga Reveals Evolutionary Causalities and Consequences of Phago-Mixotrophic Mode of Nutrition.</title>
        <authorList>
            <person name="Burns J.A."/>
            <person name="Paasch A."/>
            <person name="Narechania A."/>
            <person name="Kim E."/>
        </authorList>
    </citation>
    <scope>NUCLEOTIDE SEQUENCE [LARGE SCALE GENOMIC DNA]</scope>
    <source>
        <strain evidence="2 3">PLY_AMNH</strain>
    </source>
</reference>
<keyword evidence="3" id="KW-1185">Reference proteome</keyword>
<comment type="caution">
    <text evidence="2">The sequence shown here is derived from an EMBL/GenBank/DDBJ whole genome shotgun (WGS) entry which is preliminary data.</text>
</comment>